<dbReference type="Gene3D" id="1.25.40.390">
    <property type="match status" value="1"/>
</dbReference>
<keyword evidence="5" id="KW-0998">Cell outer membrane</keyword>
<evidence type="ECO:0000259" key="6">
    <source>
        <dbReference type="Pfam" id="PF07980"/>
    </source>
</evidence>
<keyword evidence="3" id="KW-0732">Signal</keyword>
<comment type="caution">
    <text evidence="7">The sequence shown here is derived from an EMBL/GenBank/DDBJ whole genome shotgun (WGS) entry which is preliminary data.</text>
</comment>
<evidence type="ECO:0000256" key="2">
    <source>
        <dbReference type="ARBA" id="ARBA00006275"/>
    </source>
</evidence>
<evidence type="ECO:0000313" key="7">
    <source>
        <dbReference type="EMBL" id="MEY8245632.1"/>
    </source>
</evidence>
<dbReference type="RefSeq" id="WP_235898028.1">
    <property type="nucleotide sequence ID" value="NZ_JBCLPP010000021.1"/>
</dbReference>
<proteinExistence type="inferred from homology"/>
<keyword evidence="8" id="KW-1185">Reference proteome</keyword>
<evidence type="ECO:0000256" key="3">
    <source>
        <dbReference type="ARBA" id="ARBA00022729"/>
    </source>
</evidence>
<dbReference type="Pfam" id="PF07980">
    <property type="entry name" value="SusD_RagB"/>
    <property type="match status" value="1"/>
</dbReference>
<sequence length="74" mass="8379">MIPHKNAANCKIGLYPAAGWTQDYARKALRTEMRLEKALEGECYFDLVRCGMAKETMTAQSGSTFKIMWARCTL</sequence>
<evidence type="ECO:0000256" key="1">
    <source>
        <dbReference type="ARBA" id="ARBA00004442"/>
    </source>
</evidence>
<reference evidence="7 8" key="1">
    <citation type="submission" date="2024-03" db="EMBL/GenBank/DDBJ databases">
        <title>Mouse gut bacterial collection (mGBC) of GemPharmatech.</title>
        <authorList>
            <person name="He Y."/>
            <person name="Dong L."/>
            <person name="Wu D."/>
            <person name="Gao X."/>
            <person name="Lin Z."/>
        </authorList>
    </citation>
    <scope>NUCLEOTIDE SEQUENCE [LARGE SCALE GENOMIC DNA]</scope>
    <source>
        <strain evidence="7 8">54-13</strain>
    </source>
</reference>
<comment type="similarity">
    <text evidence="2">Belongs to the SusD family.</text>
</comment>
<evidence type="ECO:0000313" key="8">
    <source>
        <dbReference type="Proteomes" id="UP001565200"/>
    </source>
</evidence>
<comment type="subcellular location">
    <subcellularLocation>
        <location evidence="1">Cell outer membrane</location>
    </subcellularLocation>
</comment>
<feature type="domain" description="RagB/SusD" evidence="6">
    <location>
        <begin position="15"/>
        <end position="61"/>
    </location>
</feature>
<accession>A0ABV4D120</accession>
<evidence type="ECO:0000256" key="5">
    <source>
        <dbReference type="ARBA" id="ARBA00023237"/>
    </source>
</evidence>
<organism evidence="7 8">
    <name type="scientific">Heminiphilus faecis</name>
    <dbReference type="NCBI Taxonomy" id="2601703"/>
    <lineage>
        <taxon>Bacteria</taxon>
        <taxon>Pseudomonadati</taxon>
        <taxon>Bacteroidota</taxon>
        <taxon>Bacteroidia</taxon>
        <taxon>Bacteroidales</taxon>
        <taxon>Muribaculaceae</taxon>
        <taxon>Heminiphilus</taxon>
    </lineage>
</organism>
<dbReference type="InterPro" id="IPR011990">
    <property type="entry name" value="TPR-like_helical_dom_sf"/>
</dbReference>
<dbReference type="SUPFAM" id="SSF48452">
    <property type="entry name" value="TPR-like"/>
    <property type="match status" value="1"/>
</dbReference>
<dbReference type="EMBL" id="JBCLPP010000021">
    <property type="protein sequence ID" value="MEY8245632.1"/>
    <property type="molecule type" value="Genomic_DNA"/>
</dbReference>
<protein>
    <recommendedName>
        <fullName evidence="6">RagB/SusD domain-containing protein</fullName>
    </recommendedName>
</protein>
<dbReference type="Proteomes" id="UP001565200">
    <property type="component" value="Unassembled WGS sequence"/>
</dbReference>
<keyword evidence="4" id="KW-0472">Membrane</keyword>
<name>A0ABV4D120_9BACT</name>
<evidence type="ECO:0000256" key="4">
    <source>
        <dbReference type="ARBA" id="ARBA00023136"/>
    </source>
</evidence>
<gene>
    <name evidence="7" type="ORF">AAK873_08400</name>
</gene>
<dbReference type="InterPro" id="IPR012944">
    <property type="entry name" value="SusD_RagB_dom"/>
</dbReference>